<accession>A0ABV0W5U9</accession>
<feature type="region of interest" description="Disordered" evidence="1">
    <location>
        <begin position="45"/>
        <end position="65"/>
    </location>
</feature>
<evidence type="ECO:0000313" key="4">
    <source>
        <dbReference type="Proteomes" id="UP001444071"/>
    </source>
</evidence>
<evidence type="ECO:0000256" key="1">
    <source>
        <dbReference type="SAM" id="MobiDB-lite"/>
    </source>
</evidence>
<comment type="caution">
    <text evidence="3">The sequence shown here is derived from an EMBL/GenBank/DDBJ whole genome shotgun (WGS) entry which is preliminary data.</text>
</comment>
<name>A0ABV0W5U9_9TELE</name>
<evidence type="ECO:0000259" key="2">
    <source>
        <dbReference type="PROSITE" id="PS50020"/>
    </source>
</evidence>
<dbReference type="Gene3D" id="2.20.70.10">
    <property type="match status" value="2"/>
</dbReference>
<feature type="region of interest" description="Disordered" evidence="1">
    <location>
        <begin position="318"/>
        <end position="348"/>
    </location>
</feature>
<dbReference type="SMART" id="SM00456">
    <property type="entry name" value="WW"/>
    <property type="match status" value="3"/>
</dbReference>
<sequence length="362" mass="40832">MVEMYSRAWTGHQAQRSLTLPVAAQVEDENLRTAVYVNVAQLRQSISESPPSDPSPCSPSDLKQEGWEIHVDQESGQEYYYHPDTGRTTWDNPFLDSPKDPEWLPPEVTCSPSPSPSEWASDWEQLVDETTGQPYFYNHMSGKASWDPPERKSPYPSPMEPMSVHRFQDDGPPPLPVEDYPSEDYLCADKAEFYEDVQNAGPPTHPKEYALSHVSRTIIPRANLDRSTPPGWNLTVEPNGTWVFTSANSPDQWIKSVDDQGQTYYYLRDGSKSEWTLPEAPAAPPHSNVQNGDENENVPIIKNWRDSRVPSQFCTAQEDGRFIQTHLRNPSDHSSDSSSTGNSPEHNVSELFALPLKLCDSQ</sequence>
<dbReference type="SUPFAM" id="SSF51045">
    <property type="entry name" value="WW domain"/>
    <property type="match status" value="2"/>
</dbReference>
<dbReference type="Pfam" id="PF00397">
    <property type="entry name" value="WW"/>
    <property type="match status" value="2"/>
</dbReference>
<gene>
    <name evidence="3" type="ORF">XENORESO_001599</name>
</gene>
<reference evidence="3 4" key="1">
    <citation type="submission" date="2021-06" db="EMBL/GenBank/DDBJ databases">
        <authorList>
            <person name="Palmer J.M."/>
        </authorList>
    </citation>
    <scope>NUCLEOTIDE SEQUENCE [LARGE SCALE GENOMIC DNA]</scope>
    <source>
        <strain evidence="3 4">XR_2019</strain>
        <tissue evidence="3">Muscle</tissue>
    </source>
</reference>
<organism evidence="3 4">
    <name type="scientific">Xenotaenia resolanae</name>
    <dbReference type="NCBI Taxonomy" id="208358"/>
    <lineage>
        <taxon>Eukaryota</taxon>
        <taxon>Metazoa</taxon>
        <taxon>Chordata</taxon>
        <taxon>Craniata</taxon>
        <taxon>Vertebrata</taxon>
        <taxon>Euteleostomi</taxon>
        <taxon>Actinopterygii</taxon>
        <taxon>Neopterygii</taxon>
        <taxon>Teleostei</taxon>
        <taxon>Neoteleostei</taxon>
        <taxon>Acanthomorphata</taxon>
        <taxon>Ovalentaria</taxon>
        <taxon>Atherinomorphae</taxon>
        <taxon>Cyprinodontiformes</taxon>
        <taxon>Goodeidae</taxon>
        <taxon>Xenotaenia</taxon>
    </lineage>
</organism>
<feature type="region of interest" description="Disordered" evidence="1">
    <location>
        <begin position="276"/>
        <end position="295"/>
    </location>
</feature>
<dbReference type="CDD" id="cd00201">
    <property type="entry name" value="WW"/>
    <property type="match status" value="2"/>
</dbReference>
<feature type="domain" description="WW" evidence="2">
    <location>
        <begin position="247"/>
        <end position="280"/>
    </location>
</feature>
<dbReference type="PROSITE" id="PS01159">
    <property type="entry name" value="WW_DOMAIN_1"/>
    <property type="match status" value="1"/>
</dbReference>
<dbReference type="EMBL" id="JAHRIM010031091">
    <property type="protein sequence ID" value="MEQ2264963.1"/>
    <property type="molecule type" value="Genomic_DNA"/>
</dbReference>
<evidence type="ECO:0000313" key="3">
    <source>
        <dbReference type="EMBL" id="MEQ2264963.1"/>
    </source>
</evidence>
<feature type="domain" description="WW" evidence="2">
    <location>
        <begin position="117"/>
        <end position="151"/>
    </location>
</feature>
<proteinExistence type="predicted"/>
<dbReference type="Proteomes" id="UP001444071">
    <property type="component" value="Unassembled WGS sequence"/>
</dbReference>
<protein>
    <recommendedName>
        <fullName evidence="2">WW domain-containing protein</fullName>
    </recommendedName>
</protein>
<dbReference type="InterPro" id="IPR001202">
    <property type="entry name" value="WW_dom"/>
</dbReference>
<keyword evidence="4" id="KW-1185">Reference proteome</keyword>
<dbReference type="InterPro" id="IPR036020">
    <property type="entry name" value="WW_dom_sf"/>
</dbReference>
<dbReference type="PROSITE" id="PS50020">
    <property type="entry name" value="WW_DOMAIN_2"/>
    <property type="match status" value="3"/>
</dbReference>
<feature type="domain" description="WW" evidence="2">
    <location>
        <begin position="66"/>
        <end position="95"/>
    </location>
</feature>